<protein>
    <recommendedName>
        <fullName evidence="3">DUF4365 domain-containing protein</fullName>
    </recommendedName>
</protein>
<dbReference type="Proteomes" id="UP000519439">
    <property type="component" value="Unassembled WGS sequence"/>
</dbReference>
<proteinExistence type="predicted"/>
<evidence type="ECO:0000313" key="2">
    <source>
        <dbReference type="Proteomes" id="UP000519439"/>
    </source>
</evidence>
<name>A0A7W6N7S1_9HYPH</name>
<dbReference type="RefSeq" id="WP_027315545.1">
    <property type="nucleotide sequence ID" value="NZ_JACIDC010000004.1"/>
</dbReference>
<evidence type="ECO:0000313" key="1">
    <source>
        <dbReference type="EMBL" id="MBB4039871.1"/>
    </source>
</evidence>
<gene>
    <name evidence="1" type="ORF">GGR34_001518</name>
</gene>
<accession>A0A7W6N7S1</accession>
<dbReference type="EMBL" id="JACIDC010000004">
    <property type="protein sequence ID" value="MBB4039871.1"/>
    <property type="molecule type" value="Genomic_DNA"/>
</dbReference>
<dbReference type="AlphaFoldDB" id="A0A7W6N7S1"/>
<evidence type="ECO:0008006" key="3">
    <source>
        <dbReference type="Google" id="ProtNLM"/>
    </source>
</evidence>
<sequence>MTTAGSTSGELHDATPPWLKAMEHGVLGETRARAFLLERFWVLSRSVDVDGADYLIQRRLTAKTFLDMEPPRLGVVQVKFIQDGGTYITLPKSYVAGQAGQPFGEFFLLVCSGHEDEQRMFLLSAAEIMREFTEKERDGKAVLTLKGSDLLGGTNYRVLLQGAALSKIEHALTIADLFANRRFLFSSGYVDVDQSHIDHDYLLPLDNEWGSIKQEFYRNKMKLQSTLYEMESVIKAMGKILRLTDPDEACRLYHSHIAPHLVSDGWKTSLSFTCDAFEDEDFQITIRKHKERLAKLRELKVESSYFALLAAYEAAMRTQVPAVVAAGGRVIRVAVTYAPEDLLNPRVYVTAQAGPAPTHAIQTSDRGRQTLAFDLTRVLPDISLEAGSAPADVAAAVEKQLYLLRRPFQAELDKLYLEEDPAVFWTE</sequence>
<keyword evidence="2" id="KW-1185">Reference proteome</keyword>
<comment type="caution">
    <text evidence="1">The sequence shown here is derived from an EMBL/GenBank/DDBJ whole genome shotgun (WGS) entry which is preliminary data.</text>
</comment>
<reference evidence="1 2" key="1">
    <citation type="submission" date="2020-08" db="EMBL/GenBank/DDBJ databases">
        <title>Genomic Encyclopedia of Type Strains, Phase IV (KMG-IV): sequencing the most valuable type-strain genomes for metagenomic binning, comparative biology and taxonomic classification.</title>
        <authorList>
            <person name="Goeker M."/>
        </authorList>
    </citation>
    <scope>NUCLEOTIDE SEQUENCE [LARGE SCALE GENOMIC DNA]</scope>
    <source>
        <strain evidence="1 2">DSM 15743</strain>
    </source>
</reference>
<organism evidence="1 2">
    <name type="scientific">Microvirga flocculans</name>
    <dbReference type="NCBI Taxonomy" id="217168"/>
    <lineage>
        <taxon>Bacteria</taxon>
        <taxon>Pseudomonadati</taxon>
        <taxon>Pseudomonadota</taxon>
        <taxon>Alphaproteobacteria</taxon>
        <taxon>Hyphomicrobiales</taxon>
        <taxon>Methylobacteriaceae</taxon>
        <taxon>Microvirga</taxon>
    </lineage>
</organism>